<keyword evidence="1" id="KW-0175">Coiled coil</keyword>
<gene>
    <name evidence="3" type="ORF">CVLEPA_LOCUS24337</name>
</gene>
<feature type="region of interest" description="Disordered" evidence="2">
    <location>
        <begin position="69"/>
        <end position="90"/>
    </location>
</feature>
<evidence type="ECO:0000313" key="3">
    <source>
        <dbReference type="EMBL" id="CAK8691572.1"/>
    </source>
</evidence>
<feature type="compositionally biased region" description="Polar residues" evidence="2">
    <location>
        <begin position="69"/>
        <end position="78"/>
    </location>
</feature>
<comment type="caution">
    <text evidence="3">The sequence shown here is derived from an EMBL/GenBank/DDBJ whole genome shotgun (WGS) entry which is preliminary data.</text>
</comment>
<feature type="coiled-coil region" evidence="1">
    <location>
        <begin position="24"/>
        <end position="51"/>
    </location>
</feature>
<organism evidence="3 4">
    <name type="scientific">Clavelina lepadiformis</name>
    <name type="common">Light-bulb sea squirt</name>
    <name type="synonym">Ascidia lepadiformis</name>
    <dbReference type="NCBI Taxonomy" id="159417"/>
    <lineage>
        <taxon>Eukaryota</taxon>
        <taxon>Metazoa</taxon>
        <taxon>Chordata</taxon>
        <taxon>Tunicata</taxon>
        <taxon>Ascidiacea</taxon>
        <taxon>Aplousobranchia</taxon>
        <taxon>Clavelinidae</taxon>
        <taxon>Clavelina</taxon>
    </lineage>
</organism>
<name>A0ABP0GJ46_CLALP</name>
<accession>A0ABP0GJ46</accession>
<evidence type="ECO:0000256" key="2">
    <source>
        <dbReference type="SAM" id="MobiDB-lite"/>
    </source>
</evidence>
<evidence type="ECO:0000256" key="1">
    <source>
        <dbReference type="SAM" id="Coils"/>
    </source>
</evidence>
<dbReference type="EMBL" id="CAWYQH010000119">
    <property type="protein sequence ID" value="CAK8691572.1"/>
    <property type="molecule type" value="Genomic_DNA"/>
</dbReference>
<proteinExistence type="predicted"/>
<keyword evidence="4" id="KW-1185">Reference proteome</keyword>
<reference evidence="3 4" key="1">
    <citation type="submission" date="2024-02" db="EMBL/GenBank/DDBJ databases">
        <authorList>
            <person name="Daric V."/>
            <person name="Darras S."/>
        </authorList>
    </citation>
    <scope>NUCLEOTIDE SEQUENCE [LARGE SCALE GENOMIC DNA]</scope>
</reference>
<dbReference type="Proteomes" id="UP001642483">
    <property type="component" value="Unassembled WGS sequence"/>
</dbReference>
<sequence length="113" mass="12528">MERDLGTMQVDAALKTSCHVNAILQEFKSMRQDMKMEFAKVQENMEDMASKVLAETKKVEIMNNAMQFEETSQPSVADSETKKAGTMKNAIPTKETSQVSVVESDFGVCIDGV</sequence>
<evidence type="ECO:0000313" key="4">
    <source>
        <dbReference type="Proteomes" id="UP001642483"/>
    </source>
</evidence>
<protein>
    <submittedName>
        <fullName evidence="3">Uncharacterized protein</fullName>
    </submittedName>
</protein>